<accession>A0A9D4YY91</accession>
<dbReference type="AlphaFoldDB" id="A0A9D4YY91"/>
<name>A0A9D4YY91_CHLVU</name>
<keyword evidence="1" id="KW-0472">Membrane</keyword>
<keyword evidence="1" id="KW-1133">Transmembrane helix</keyword>
<feature type="transmembrane region" description="Helical" evidence="1">
    <location>
        <begin position="353"/>
        <end position="374"/>
    </location>
</feature>
<comment type="caution">
    <text evidence="2">The sequence shown here is derived from an EMBL/GenBank/DDBJ whole genome shotgun (WGS) entry which is preliminary data.</text>
</comment>
<keyword evidence="1" id="KW-0812">Transmembrane</keyword>
<dbReference type="Proteomes" id="UP001055712">
    <property type="component" value="Unassembled WGS sequence"/>
</dbReference>
<protein>
    <submittedName>
        <fullName evidence="2">Uncharacterized protein</fullName>
    </submittedName>
</protein>
<proteinExistence type="predicted"/>
<organism evidence="2 3">
    <name type="scientific">Chlorella vulgaris</name>
    <name type="common">Green alga</name>
    <dbReference type="NCBI Taxonomy" id="3077"/>
    <lineage>
        <taxon>Eukaryota</taxon>
        <taxon>Viridiplantae</taxon>
        <taxon>Chlorophyta</taxon>
        <taxon>core chlorophytes</taxon>
        <taxon>Trebouxiophyceae</taxon>
        <taxon>Chlorellales</taxon>
        <taxon>Chlorellaceae</taxon>
        <taxon>Chlorella clade</taxon>
        <taxon>Chlorella</taxon>
    </lineage>
</organism>
<reference evidence="2" key="2">
    <citation type="submission" date="2020-11" db="EMBL/GenBank/DDBJ databases">
        <authorList>
            <person name="Cecchin M."/>
            <person name="Marcolungo L."/>
            <person name="Rossato M."/>
            <person name="Girolomoni L."/>
            <person name="Cosentino E."/>
            <person name="Cuine S."/>
            <person name="Li-Beisson Y."/>
            <person name="Delledonne M."/>
            <person name="Ballottari M."/>
        </authorList>
    </citation>
    <scope>NUCLEOTIDE SEQUENCE</scope>
    <source>
        <strain evidence="2">211/11P</strain>
        <tissue evidence="2">Whole cell</tissue>
    </source>
</reference>
<evidence type="ECO:0000313" key="2">
    <source>
        <dbReference type="EMBL" id="KAI3432488.1"/>
    </source>
</evidence>
<gene>
    <name evidence="2" type="ORF">D9Q98_004037</name>
</gene>
<keyword evidence="3" id="KW-1185">Reference proteome</keyword>
<dbReference type="EMBL" id="SIDB01000005">
    <property type="protein sequence ID" value="KAI3432488.1"/>
    <property type="molecule type" value="Genomic_DNA"/>
</dbReference>
<evidence type="ECO:0000313" key="3">
    <source>
        <dbReference type="Proteomes" id="UP001055712"/>
    </source>
</evidence>
<sequence length="376" mass="40716">MPVTFDDSVAAKYPWAPGGLPFTGWLPRVADTHTLPAGNLVRVDSAARHTGPYRIWRGSAHVQLDWGEHTCVNLLELRFANPRGLPLHHIVHRVALEIGISCVDTVYPGEQLDWLLEHHARGPVKTTCGTTRVPLPLGGTHAEDLLPLVRHHVAKLKVDVADGHSLEHAHLEVWAMCYAEPFGMPVPALTGDHGPPAPIENPWRAGIAGAATTGASTHISTVHKNAWKNPAPPGKRLHVVRFWAPASMTIECMAVWPADDVALLTVLASPGVPQEVLATWEPEPAGFEDPRVRAAAGCLRMLPPELVSRIVRPLFVRPEPRAVIPFSTPVNPNTANLLVELQLREGVPADTNFGYATVGLNAMVFFGGLFGLMYGG</sequence>
<reference evidence="2" key="1">
    <citation type="journal article" date="2019" name="Plant J.">
        <title>Chlorella vulgaris genome assembly and annotation reveals the molecular basis for metabolic acclimation to high light conditions.</title>
        <authorList>
            <person name="Cecchin M."/>
            <person name="Marcolungo L."/>
            <person name="Rossato M."/>
            <person name="Girolomoni L."/>
            <person name="Cosentino E."/>
            <person name="Cuine S."/>
            <person name="Li-Beisson Y."/>
            <person name="Delledonne M."/>
            <person name="Ballottari M."/>
        </authorList>
    </citation>
    <scope>NUCLEOTIDE SEQUENCE</scope>
    <source>
        <strain evidence="2">211/11P</strain>
    </source>
</reference>
<evidence type="ECO:0000256" key="1">
    <source>
        <dbReference type="SAM" id="Phobius"/>
    </source>
</evidence>